<comment type="similarity">
    <text evidence="2">Belongs to the MscS (TC 1.A.23) family.</text>
</comment>
<dbReference type="PANTHER" id="PTHR30566:SF5">
    <property type="entry name" value="MECHANOSENSITIVE ION CHANNEL PROTEIN 1, MITOCHONDRIAL-RELATED"/>
    <property type="match status" value="1"/>
</dbReference>
<feature type="domain" description="Mechanosensitive ion channel MscS" evidence="7">
    <location>
        <begin position="184"/>
        <end position="253"/>
    </location>
</feature>
<feature type="transmembrane region" description="Helical" evidence="6">
    <location>
        <begin position="99"/>
        <end position="121"/>
    </location>
</feature>
<dbReference type="Gene3D" id="1.10.287.1260">
    <property type="match status" value="1"/>
</dbReference>
<comment type="subcellular location">
    <subcellularLocation>
        <location evidence="1">Membrane</location>
        <topology evidence="1">Multi-pass membrane protein</topology>
    </subcellularLocation>
</comment>
<evidence type="ECO:0000256" key="5">
    <source>
        <dbReference type="ARBA" id="ARBA00023136"/>
    </source>
</evidence>
<accession>A0ABX2D6N7</accession>
<evidence type="ECO:0000313" key="8">
    <source>
        <dbReference type="EMBL" id="NQE38241.1"/>
    </source>
</evidence>
<comment type="caution">
    <text evidence="8">The sequence shown here is derived from an EMBL/GenBank/DDBJ whole genome shotgun (WGS) entry which is preliminary data.</text>
</comment>
<organism evidence="8 9">
    <name type="scientific">Microcoleus asticus IPMA8</name>
    <dbReference type="NCBI Taxonomy" id="2563858"/>
    <lineage>
        <taxon>Bacteria</taxon>
        <taxon>Bacillati</taxon>
        <taxon>Cyanobacteriota</taxon>
        <taxon>Cyanophyceae</taxon>
        <taxon>Oscillatoriophycideae</taxon>
        <taxon>Oscillatoriales</taxon>
        <taxon>Microcoleaceae</taxon>
        <taxon>Microcoleus</taxon>
        <taxon>Microcoleus asticus</taxon>
    </lineage>
</organism>
<evidence type="ECO:0000259" key="7">
    <source>
        <dbReference type="Pfam" id="PF00924"/>
    </source>
</evidence>
<dbReference type="RefSeq" id="WP_172192840.1">
    <property type="nucleotide sequence ID" value="NZ_CAWPPK010000106.1"/>
</dbReference>
<gene>
    <name evidence="8" type="primary">ynaI</name>
    <name evidence="8" type="ORF">E5S67_06026</name>
</gene>
<sequence>MTTIGCSTFLLAILPAQGWGAFLLNFGILGVVVIVLYLLFGILRRVFRQFTSDLVLVALNVSQTPLTLIVFAIGFKLALQTLFVTPTIYISWFQRGLTAFLVLVAAFWAVQLLTEVVTYAFRQYAARSEAMWDDVLTPILQNVLPLIVYLVGGLLFLQAFGVDIQGLLVAIGGISFILGFALKDILANFFSGLVLLIDTPFRFGDVIELANGRRGVIKHIGLRLTELYLIDTHSQIYIPNAAFEGQEIINLSRPTNHYYYTISIPIKADVAPALAISMMEKVVLAHPDTMGEIHKKLELVDEFYGCSIPGVKAQQKREAGRQRLLAESEVNTVLAEIEMGLAHLADLISQLERGGLDVEERRTVQAYYLELCQKIGLESKKSDRHDRRRRLLSEATGTVSESTLIGLIRRWYLYWLKDPDLFQEDQQTLKQEWEQKIDLLKIKVNKLFWAISNPKGLDTRLDDLVERFREWLRENFKSSRNEWQDPKIWINDLKGDYTRDTLVRFYVDDIKLEHCERGQRILSEMRRELVWHLRQSYLSN</sequence>
<dbReference type="SUPFAM" id="SSF82861">
    <property type="entry name" value="Mechanosensitive channel protein MscS (YggB), transmembrane region"/>
    <property type="match status" value="1"/>
</dbReference>
<dbReference type="InterPro" id="IPR010920">
    <property type="entry name" value="LSM_dom_sf"/>
</dbReference>
<evidence type="ECO:0000256" key="1">
    <source>
        <dbReference type="ARBA" id="ARBA00004141"/>
    </source>
</evidence>
<dbReference type="PANTHER" id="PTHR30566">
    <property type="entry name" value="YNAI-RELATED MECHANOSENSITIVE ION CHANNEL"/>
    <property type="match status" value="1"/>
</dbReference>
<keyword evidence="3 6" id="KW-0812">Transmembrane</keyword>
<keyword evidence="5 6" id="KW-0472">Membrane</keyword>
<dbReference type="Pfam" id="PF00924">
    <property type="entry name" value="MS_channel_2nd"/>
    <property type="match status" value="1"/>
</dbReference>
<dbReference type="InterPro" id="IPR023408">
    <property type="entry name" value="MscS_beta-dom_sf"/>
</dbReference>
<proteinExistence type="inferred from homology"/>
<dbReference type="Gene3D" id="2.30.30.60">
    <property type="match status" value="1"/>
</dbReference>
<feature type="transmembrane region" description="Helical" evidence="6">
    <location>
        <begin position="167"/>
        <end position="197"/>
    </location>
</feature>
<dbReference type="Proteomes" id="UP000702425">
    <property type="component" value="Unassembled WGS sequence"/>
</dbReference>
<dbReference type="EMBL" id="SRRZ01000194">
    <property type="protein sequence ID" value="NQE38241.1"/>
    <property type="molecule type" value="Genomic_DNA"/>
</dbReference>
<dbReference type="SUPFAM" id="SSF50182">
    <property type="entry name" value="Sm-like ribonucleoproteins"/>
    <property type="match status" value="1"/>
</dbReference>
<protein>
    <submittedName>
        <fullName evidence="8">Low conductance mechanosensitive channel YnaI</fullName>
    </submittedName>
</protein>
<evidence type="ECO:0000256" key="3">
    <source>
        <dbReference type="ARBA" id="ARBA00022692"/>
    </source>
</evidence>
<evidence type="ECO:0000256" key="2">
    <source>
        <dbReference type="ARBA" id="ARBA00008017"/>
    </source>
</evidence>
<feature type="transmembrane region" description="Helical" evidence="6">
    <location>
        <begin position="28"/>
        <end position="47"/>
    </location>
</feature>
<keyword evidence="4 6" id="KW-1133">Transmembrane helix</keyword>
<dbReference type="InterPro" id="IPR011014">
    <property type="entry name" value="MscS_channel_TM-2"/>
</dbReference>
<keyword evidence="9" id="KW-1185">Reference proteome</keyword>
<evidence type="ECO:0000256" key="4">
    <source>
        <dbReference type="ARBA" id="ARBA00022989"/>
    </source>
</evidence>
<dbReference type="InterPro" id="IPR006685">
    <property type="entry name" value="MscS_channel_2nd"/>
</dbReference>
<feature type="transmembrane region" description="Helical" evidence="6">
    <location>
        <begin position="54"/>
        <end position="79"/>
    </location>
</feature>
<evidence type="ECO:0000313" key="9">
    <source>
        <dbReference type="Proteomes" id="UP000702425"/>
    </source>
</evidence>
<evidence type="ECO:0000256" key="6">
    <source>
        <dbReference type="SAM" id="Phobius"/>
    </source>
</evidence>
<reference evidence="8 9" key="1">
    <citation type="journal article" date="2020" name="Sci. Rep.">
        <title>A novel cyanobacterial geosmin producer, revising GeoA distribution and dispersion patterns in Bacteria.</title>
        <authorList>
            <person name="Churro C."/>
            <person name="Semedo-Aguiar A.P."/>
            <person name="Silva A.D."/>
            <person name="Pereira-Leal J.B."/>
            <person name="Leite R.B."/>
        </authorList>
    </citation>
    <scope>NUCLEOTIDE SEQUENCE [LARGE SCALE GENOMIC DNA]</scope>
    <source>
        <strain evidence="8 9">IPMA8</strain>
    </source>
</reference>
<feature type="transmembrane region" description="Helical" evidence="6">
    <location>
        <begin position="142"/>
        <end position="161"/>
    </location>
</feature>
<name>A0ABX2D6N7_9CYAN</name>